<evidence type="ECO:0008006" key="6">
    <source>
        <dbReference type="Google" id="ProtNLM"/>
    </source>
</evidence>
<reference evidence="4 5" key="1">
    <citation type="journal article" date="2006" name="Science">
        <title>The genome of black cottonwood, Populus trichocarpa (Torr. &amp; Gray).</title>
        <authorList>
            <person name="Tuskan G.A."/>
            <person name="Difazio S."/>
            <person name="Jansson S."/>
            <person name="Bohlmann J."/>
            <person name="Grigoriev I."/>
            <person name="Hellsten U."/>
            <person name="Putnam N."/>
            <person name="Ralph S."/>
            <person name="Rombauts S."/>
            <person name="Salamov A."/>
            <person name="Schein J."/>
            <person name="Sterck L."/>
            <person name="Aerts A."/>
            <person name="Bhalerao R.R."/>
            <person name="Bhalerao R.P."/>
            <person name="Blaudez D."/>
            <person name="Boerjan W."/>
            <person name="Brun A."/>
            <person name="Brunner A."/>
            <person name="Busov V."/>
            <person name="Campbell M."/>
            <person name="Carlson J."/>
            <person name="Chalot M."/>
            <person name="Chapman J."/>
            <person name="Chen G.L."/>
            <person name="Cooper D."/>
            <person name="Coutinho P.M."/>
            <person name="Couturier J."/>
            <person name="Covert S."/>
            <person name="Cronk Q."/>
            <person name="Cunningham R."/>
            <person name="Davis J."/>
            <person name="Degroeve S."/>
            <person name="Dejardin A."/>
            <person name="Depamphilis C."/>
            <person name="Detter J."/>
            <person name="Dirks B."/>
            <person name="Dubchak I."/>
            <person name="Duplessis S."/>
            <person name="Ehlting J."/>
            <person name="Ellis B."/>
            <person name="Gendler K."/>
            <person name="Goodstein D."/>
            <person name="Gribskov M."/>
            <person name="Grimwood J."/>
            <person name="Groover A."/>
            <person name="Gunter L."/>
            <person name="Hamberger B."/>
            <person name="Heinze B."/>
            <person name="Helariutta Y."/>
            <person name="Henrissat B."/>
            <person name="Holligan D."/>
            <person name="Holt R."/>
            <person name="Huang W."/>
            <person name="Islam-Faridi N."/>
            <person name="Jones S."/>
            <person name="Jones-Rhoades M."/>
            <person name="Jorgensen R."/>
            <person name="Joshi C."/>
            <person name="Kangasjarvi J."/>
            <person name="Karlsson J."/>
            <person name="Kelleher C."/>
            <person name="Kirkpatrick R."/>
            <person name="Kirst M."/>
            <person name="Kohler A."/>
            <person name="Kalluri U."/>
            <person name="Larimer F."/>
            <person name="Leebens-Mack J."/>
            <person name="Leple J.C."/>
            <person name="Locascio P."/>
            <person name="Lou Y."/>
            <person name="Lucas S."/>
            <person name="Martin F."/>
            <person name="Montanini B."/>
            <person name="Napoli C."/>
            <person name="Nelson D.R."/>
            <person name="Nelson C."/>
            <person name="Nieminen K."/>
            <person name="Nilsson O."/>
            <person name="Pereda V."/>
            <person name="Peter G."/>
            <person name="Philippe R."/>
            <person name="Pilate G."/>
            <person name="Poliakov A."/>
            <person name="Razumovskaya J."/>
            <person name="Richardson P."/>
            <person name="Rinaldi C."/>
            <person name="Ritland K."/>
            <person name="Rouze P."/>
            <person name="Ryaboy D."/>
            <person name="Schmutz J."/>
            <person name="Schrader J."/>
            <person name="Segerman B."/>
            <person name="Shin H."/>
            <person name="Siddiqui A."/>
            <person name="Sterky F."/>
            <person name="Terry A."/>
            <person name="Tsai C.J."/>
            <person name="Uberbacher E."/>
            <person name="Unneberg P."/>
            <person name="Vahala J."/>
            <person name="Wall K."/>
            <person name="Wessler S."/>
            <person name="Yang G."/>
            <person name="Yin T."/>
            <person name="Douglas C."/>
            <person name="Marra M."/>
            <person name="Sandberg G."/>
            <person name="Van de Peer Y."/>
            <person name="Rokhsar D."/>
        </authorList>
    </citation>
    <scope>NUCLEOTIDE SEQUENCE [LARGE SCALE GENOMIC DNA]</scope>
    <source>
        <strain evidence="5">cv. Nisqually</strain>
    </source>
</reference>
<accession>A0A2K1WVF2</accession>
<keyword evidence="3" id="KW-0472">Membrane</keyword>
<keyword evidence="3" id="KW-0812">Transmembrane</keyword>
<evidence type="ECO:0000256" key="3">
    <source>
        <dbReference type="SAM" id="Phobius"/>
    </source>
</evidence>
<dbReference type="GO" id="GO:0003723">
    <property type="term" value="F:RNA binding"/>
    <property type="evidence" value="ECO:0007669"/>
    <property type="project" value="InterPro"/>
</dbReference>
<dbReference type="Proteomes" id="UP000006729">
    <property type="component" value="Chromosome 18"/>
</dbReference>
<evidence type="ECO:0000313" key="5">
    <source>
        <dbReference type="Proteomes" id="UP000006729"/>
    </source>
</evidence>
<name>A0A2K1WVF2_POPTR</name>
<dbReference type="PANTHER" id="PTHR47926">
    <property type="entry name" value="PENTATRICOPEPTIDE REPEAT-CONTAINING PROTEIN"/>
    <property type="match status" value="1"/>
</dbReference>
<feature type="repeat" description="PPR" evidence="2">
    <location>
        <begin position="22"/>
        <end position="56"/>
    </location>
</feature>
<feature type="repeat" description="PPR" evidence="2">
    <location>
        <begin position="123"/>
        <end position="157"/>
    </location>
</feature>
<dbReference type="InterPro" id="IPR002885">
    <property type="entry name" value="PPR_rpt"/>
</dbReference>
<dbReference type="InterPro" id="IPR011990">
    <property type="entry name" value="TPR-like_helical_dom_sf"/>
</dbReference>
<organism evidence="4 5">
    <name type="scientific">Populus trichocarpa</name>
    <name type="common">Western balsam poplar</name>
    <name type="synonym">Populus balsamifera subsp. trichocarpa</name>
    <dbReference type="NCBI Taxonomy" id="3694"/>
    <lineage>
        <taxon>Eukaryota</taxon>
        <taxon>Viridiplantae</taxon>
        <taxon>Streptophyta</taxon>
        <taxon>Embryophyta</taxon>
        <taxon>Tracheophyta</taxon>
        <taxon>Spermatophyta</taxon>
        <taxon>Magnoliopsida</taxon>
        <taxon>eudicotyledons</taxon>
        <taxon>Gunneridae</taxon>
        <taxon>Pentapetalae</taxon>
        <taxon>rosids</taxon>
        <taxon>fabids</taxon>
        <taxon>Malpighiales</taxon>
        <taxon>Salicaceae</taxon>
        <taxon>Saliceae</taxon>
        <taxon>Populus</taxon>
    </lineage>
</organism>
<dbReference type="EMBL" id="CM009307">
    <property type="protein sequence ID" value="PNS92494.1"/>
    <property type="molecule type" value="Genomic_DNA"/>
</dbReference>
<proteinExistence type="predicted"/>
<evidence type="ECO:0000256" key="1">
    <source>
        <dbReference type="ARBA" id="ARBA00022737"/>
    </source>
</evidence>
<keyword evidence="5" id="KW-1185">Reference proteome</keyword>
<dbReference type="Gene3D" id="1.25.40.10">
    <property type="entry name" value="Tetratricopeptide repeat domain"/>
    <property type="match status" value="3"/>
</dbReference>
<feature type="transmembrane region" description="Helical" evidence="3">
    <location>
        <begin position="155"/>
        <end position="172"/>
    </location>
</feature>
<keyword evidence="3" id="KW-1133">Transmembrane helix</keyword>
<dbReference type="PANTHER" id="PTHR47926:SF477">
    <property type="entry name" value="PENTATRICOPEPTIDE REPEAT-CONTAINING PROTEIN"/>
    <property type="match status" value="1"/>
</dbReference>
<evidence type="ECO:0000256" key="2">
    <source>
        <dbReference type="PROSITE-ProRule" id="PRU00708"/>
    </source>
</evidence>
<sequence>MGFGFDLTLSNDLIIAIMLGRNVVSWRALMRGHIQTGSPLELLLLFSKMGLSGATPNDFTFSMSLKARGLLNSFDIGGQTHDIRVKTGFDMVNVVGNSITYMFSNYGRTTEAARMFEVMLIRNLVSWNAVIAGYTLAGFYEKALVLFRKNERSGFLYSANTAIAGALVVLYVKCGKFFEARRVFSRIEEKDVISWTASKCMHMPLKSPLAQTSQYAGKFWISIYLKCGMIDEAERLFGEMPARNVISWTFMITGYGKHGCGKKAIRRFNDAMM</sequence>
<feature type="transmembrane region" description="Helical" evidence="3">
    <location>
        <begin position="124"/>
        <end position="140"/>
    </location>
</feature>
<dbReference type="InParanoid" id="A0A2K1WVF2"/>
<dbReference type="GO" id="GO:0009451">
    <property type="term" value="P:RNA modification"/>
    <property type="evidence" value="ECO:0000318"/>
    <property type="project" value="GO_Central"/>
</dbReference>
<protein>
    <recommendedName>
        <fullName evidence="6">Pentatricopeptide repeat-containing protein</fullName>
    </recommendedName>
</protein>
<dbReference type="AlphaFoldDB" id="A0A2K1WVF2"/>
<keyword evidence="1" id="KW-0677">Repeat</keyword>
<dbReference type="NCBIfam" id="TIGR00756">
    <property type="entry name" value="PPR"/>
    <property type="match status" value="2"/>
</dbReference>
<dbReference type="InterPro" id="IPR046960">
    <property type="entry name" value="PPR_At4g14850-like_plant"/>
</dbReference>
<dbReference type="PROSITE" id="PS51375">
    <property type="entry name" value="PPR"/>
    <property type="match status" value="2"/>
</dbReference>
<gene>
    <name evidence="4" type="ORF">POPTR_018G036000</name>
</gene>
<evidence type="ECO:0000313" key="4">
    <source>
        <dbReference type="EMBL" id="PNS92494.1"/>
    </source>
</evidence>
<dbReference type="Pfam" id="PF01535">
    <property type="entry name" value="PPR"/>
    <property type="match status" value="5"/>
</dbReference>